<keyword evidence="2" id="KW-1185">Reference proteome</keyword>
<proteinExistence type="predicted"/>
<accession>A0AC60PK73</accession>
<gene>
    <name evidence="1" type="ORF">HPB47_003402</name>
</gene>
<evidence type="ECO:0000313" key="1">
    <source>
        <dbReference type="EMBL" id="KAG0420622.1"/>
    </source>
</evidence>
<dbReference type="Proteomes" id="UP000805193">
    <property type="component" value="Unassembled WGS sequence"/>
</dbReference>
<comment type="caution">
    <text evidence="1">The sequence shown here is derived from an EMBL/GenBank/DDBJ whole genome shotgun (WGS) entry which is preliminary data.</text>
</comment>
<reference evidence="1 2" key="1">
    <citation type="journal article" date="2020" name="Cell">
        <title>Large-Scale Comparative Analyses of Tick Genomes Elucidate Their Genetic Diversity and Vector Capacities.</title>
        <authorList>
            <consortium name="Tick Genome and Microbiome Consortium (TIGMIC)"/>
            <person name="Jia N."/>
            <person name="Wang J."/>
            <person name="Shi W."/>
            <person name="Du L."/>
            <person name="Sun Y."/>
            <person name="Zhan W."/>
            <person name="Jiang J.F."/>
            <person name="Wang Q."/>
            <person name="Zhang B."/>
            <person name="Ji P."/>
            <person name="Bell-Sakyi L."/>
            <person name="Cui X.M."/>
            <person name="Yuan T.T."/>
            <person name="Jiang B.G."/>
            <person name="Yang W.F."/>
            <person name="Lam T.T."/>
            <person name="Chang Q.C."/>
            <person name="Ding S.J."/>
            <person name="Wang X.J."/>
            <person name="Zhu J.G."/>
            <person name="Ruan X.D."/>
            <person name="Zhao L."/>
            <person name="Wei J.T."/>
            <person name="Ye R.Z."/>
            <person name="Que T.C."/>
            <person name="Du C.H."/>
            <person name="Zhou Y.H."/>
            <person name="Cheng J.X."/>
            <person name="Dai P.F."/>
            <person name="Guo W.B."/>
            <person name="Han X.H."/>
            <person name="Huang E.J."/>
            <person name="Li L.F."/>
            <person name="Wei W."/>
            <person name="Gao Y.C."/>
            <person name="Liu J.Z."/>
            <person name="Shao H.Z."/>
            <person name="Wang X."/>
            <person name="Wang C.C."/>
            <person name="Yang T.C."/>
            <person name="Huo Q.B."/>
            <person name="Li W."/>
            <person name="Chen H.Y."/>
            <person name="Chen S.E."/>
            <person name="Zhou L.G."/>
            <person name="Ni X.B."/>
            <person name="Tian J.H."/>
            <person name="Sheng Y."/>
            <person name="Liu T."/>
            <person name="Pan Y.S."/>
            <person name="Xia L.Y."/>
            <person name="Li J."/>
            <person name="Zhao F."/>
            <person name="Cao W.C."/>
        </authorList>
    </citation>
    <scope>NUCLEOTIDE SEQUENCE [LARGE SCALE GENOMIC DNA]</scope>
    <source>
        <strain evidence="1">Iper-2018</strain>
    </source>
</reference>
<protein>
    <submittedName>
        <fullName evidence="1">Uncharacterized protein</fullName>
    </submittedName>
</protein>
<name>A0AC60PK73_IXOPE</name>
<sequence>MAAALCTVGFGGVVFRPNFRRFSVSSVRFKVQPKNVKGKSKCAQDWLTRQLNDPYVKQSRYDQYRARSAYKLLEIDERYGILKPGYTVVECGAAPGSWTQVVVRKTNSDGKGVNDILNGDQPDTIVERLRLKWSDRRAALAICSVPEIEGRGKEIQATTMLLNAKLKKLCKELKIRFIDLSRDLRGVECCTRDPETLQQFLPHTGELQVLREYQRKFPPLGPDCEAERWTQQHQQYSADDSCSLEN</sequence>
<dbReference type="EMBL" id="JABSTQ010010490">
    <property type="protein sequence ID" value="KAG0420622.1"/>
    <property type="molecule type" value="Genomic_DNA"/>
</dbReference>
<evidence type="ECO:0000313" key="2">
    <source>
        <dbReference type="Proteomes" id="UP000805193"/>
    </source>
</evidence>
<organism evidence="1 2">
    <name type="scientific">Ixodes persulcatus</name>
    <name type="common">Taiga tick</name>
    <dbReference type="NCBI Taxonomy" id="34615"/>
    <lineage>
        <taxon>Eukaryota</taxon>
        <taxon>Metazoa</taxon>
        <taxon>Ecdysozoa</taxon>
        <taxon>Arthropoda</taxon>
        <taxon>Chelicerata</taxon>
        <taxon>Arachnida</taxon>
        <taxon>Acari</taxon>
        <taxon>Parasitiformes</taxon>
        <taxon>Ixodida</taxon>
        <taxon>Ixodoidea</taxon>
        <taxon>Ixodidae</taxon>
        <taxon>Ixodinae</taxon>
        <taxon>Ixodes</taxon>
    </lineage>
</organism>